<name>A0A3D9DGM8_9FLAO</name>
<accession>A0A3D9DGM8</accession>
<dbReference type="Pfam" id="PF04738">
    <property type="entry name" value="Lant_dehydr_N"/>
    <property type="match status" value="1"/>
</dbReference>
<feature type="domain" description="Lantibiotic dehydratase N-terminal" evidence="1">
    <location>
        <begin position="47"/>
        <end position="698"/>
    </location>
</feature>
<organism evidence="2 3">
    <name type="scientific">Chryseobacterium elymi</name>
    <dbReference type="NCBI Taxonomy" id="395936"/>
    <lineage>
        <taxon>Bacteria</taxon>
        <taxon>Pseudomonadati</taxon>
        <taxon>Bacteroidota</taxon>
        <taxon>Flavobacteriia</taxon>
        <taxon>Flavobacteriales</taxon>
        <taxon>Weeksellaceae</taxon>
        <taxon>Chryseobacterium group</taxon>
        <taxon>Chryseobacterium</taxon>
    </lineage>
</organism>
<dbReference type="OrthoDB" id="1273722at2"/>
<dbReference type="AlphaFoldDB" id="A0A3D9DGM8"/>
<protein>
    <submittedName>
        <fullName evidence="2">Lantibiotic dehydratase</fullName>
    </submittedName>
</protein>
<dbReference type="Proteomes" id="UP000257030">
    <property type="component" value="Unassembled WGS sequence"/>
</dbReference>
<dbReference type="InterPro" id="IPR006827">
    <property type="entry name" value="Lant_deHydtase_N"/>
</dbReference>
<reference evidence="2 3" key="1">
    <citation type="journal article" date="2010" name="Syst. Appl. Microbiol.">
        <title>Four new species of Chryseobacterium from the rhizosphere of coastal sand dune plants, Chryseobacterium elymi sp. nov., Chryseobacterium hagamense sp. nov., Chryseobacterium lathyri sp. nov. and Chryseobacterium rhizosphaerae sp. nov.</title>
        <authorList>
            <person name="Cho S.H."/>
            <person name="Lee K.S."/>
            <person name="Shin D.S."/>
            <person name="Han J.H."/>
            <person name="Park K.S."/>
            <person name="Lee C.H."/>
            <person name="Park K.H."/>
            <person name="Kim S.B."/>
        </authorList>
    </citation>
    <scope>NUCLEOTIDE SEQUENCE [LARGE SCALE GENOMIC DNA]</scope>
    <source>
        <strain evidence="2 3">KCTC 22547</strain>
    </source>
</reference>
<dbReference type="RefSeq" id="WP_116012282.1">
    <property type="nucleotide sequence ID" value="NZ_QNUH01000009.1"/>
</dbReference>
<evidence type="ECO:0000313" key="2">
    <source>
        <dbReference type="EMBL" id="REC77116.1"/>
    </source>
</evidence>
<dbReference type="EMBL" id="QNUH01000009">
    <property type="protein sequence ID" value="REC77116.1"/>
    <property type="molecule type" value="Genomic_DNA"/>
</dbReference>
<keyword evidence="3" id="KW-1185">Reference proteome</keyword>
<gene>
    <name evidence="2" type="ORF">DRF60_11895</name>
</gene>
<proteinExistence type="predicted"/>
<evidence type="ECO:0000259" key="1">
    <source>
        <dbReference type="Pfam" id="PF04738"/>
    </source>
</evidence>
<evidence type="ECO:0000313" key="3">
    <source>
        <dbReference type="Proteomes" id="UP000257030"/>
    </source>
</evidence>
<sequence length="740" mass="87053">MSRFPYQFFNEFVIRTPFFSHKKFQQTISSKNEITDSELKEICTNLIFQEAIYLASPYLYNELAKWINSEKHFLPKDYQTLKHTILKYYSRMSTRCTPFGLFSGVSLGEFNEEITNKQFVNNPNQTKAGQLIRDTKLDMRFLVSLAQHFMQLPEIRSKLLLFPNNSIYTLGNKIRYVEYQYTGGKRDYIISSAPLSIELQQILELSKEGKTLQQLAETLIDNEITQEEALEFIEELIDNQVLISELEPNVSGKDFLEVIISVLQRIKAEKEMHILISVKNKLTELDQNIGNPVSKYAEIEGLIKSFDTEYEQKYLFQTDLYSESQCVLPNYWKKEIKKGISFLNKINKIQKNNHLKKFKKAFNERFETQEMPLLYVLDAEVGIGYKQDAFTKGLHSYLEDLQLSISKKDQNLHIELSPVYTILNEKLQNALLENQYKIELSDRDFKDFEENWDDLPDTISFLTEIISENKQEKLFLNNSTGSSSANLLGRFCSERSDVQNLSKIITEKEEELNSDCILAEIIHLPEARIGNVIRRPTLRQYEIPYLAQSVLPKENQISVNDLYISLKNERIVLRSKKLNKEVKPYLTNAHNYSSNTLPVYHFLSDLYSQDIRDGLYFTWGGLEHIYKFLPRIEYKNIIISKAQWKVTDKDVVLLEEIISDKDYFLNELSEWREKRKIPALIQWADWDNTLTLNLENYDIARLFVETVKKKKSITIEEFLFNENDDFRREFIFSIYKSERL</sequence>
<comment type="caution">
    <text evidence="2">The sequence shown here is derived from an EMBL/GenBank/DDBJ whole genome shotgun (WGS) entry which is preliminary data.</text>
</comment>